<dbReference type="PANTHER" id="PTHR23513">
    <property type="entry name" value="INTEGRAL MEMBRANE EFFLUX PROTEIN-RELATED"/>
    <property type="match status" value="1"/>
</dbReference>
<dbReference type="Gene3D" id="1.20.1250.20">
    <property type="entry name" value="MFS general substrate transporter like domains"/>
    <property type="match status" value="1"/>
</dbReference>
<organism evidence="8 9">
    <name type="scientific">Actinocrinis puniceicyclus</name>
    <dbReference type="NCBI Taxonomy" id="977794"/>
    <lineage>
        <taxon>Bacteria</taxon>
        <taxon>Bacillati</taxon>
        <taxon>Actinomycetota</taxon>
        <taxon>Actinomycetes</taxon>
        <taxon>Catenulisporales</taxon>
        <taxon>Actinospicaceae</taxon>
        <taxon>Actinocrinis</taxon>
    </lineage>
</organism>
<dbReference type="AlphaFoldDB" id="A0A8J7WIV8"/>
<feature type="transmembrane region" description="Helical" evidence="7">
    <location>
        <begin position="166"/>
        <end position="194"/>
    </location>
</feature>
<evidence type="ECO:0000256" key="6">
    <source>
        <dbReference type="SAM" id="MobiDB-lite"/>
    </source>
</evidence>
<feature type="compositionally biased region" description="Low complexity" evidence="6">
    <location>
        <begin position="1"/>
        <end position="16"/>
    </location>
</feature>
<evidence type="ECO:0000313" key="9">
    <source>
        <dbReference type="Proteomes" id="UP000677913"/>
    </source>
</evidence>
<dbReference type="GO" id="GO:0022857">
    <property type="term" value="F:transmembrane transporter activity"/>
    <property type="evidence" value="ECO:0007669"/>
    <property type="project" value="InterPro"/>
</dbReference>
<feature type="transmembrane region" description="Helical" evidence="7">
    <location>
        <begin position="420"/>
        <end position="447"/>
    </location>
</feature>
<dbReference type="RefSeq" id="WP_211464469.1">
    <property type="nucleotide sequence ID" value="NZ_JAGSXH010000007.1"/>
</dbReference>
<feature type="transmembrane region" description="Helical" evidence="7">
    <location>
        <begin position="391"/>
        <end position="414"/>
    </location>
</feature>
<dbReference type="PANTHER" id="PTHR23513:SF17">
    <property type="entry name" value="MEMBRANE PROTEIN"/>
    <property type="match status" value="1"/>
</dbReference>
<evidence type="ECO:0000256" key="2">
    <source>
        <dbReference type="ARBA" id="ARBA00022475"/>
    </source>
</evidence>
<comment type="subcellular location">
    <subcellularLocation>
        <location evidence="1">Cell membrane</location>
        <topology evidence="1">Multi-pass membrane protein</topology>
    </subcellularLocation>
</comment>
<evidence type="ECO:0000256" key="4">
    <source>
        <dbReference type="ARBA" id="ARBA00022989"/>
    </source>
</evidence>
<keyword evidence="2" id="KW-1003">Cell membrane</keyword>
<feature type="transmembrane region" description="Helical" evidence="7">
    <location>
        <begin position="332"/>
        <end position="352"/>
    </location>
</feature>
<comment type="caution">
    <text evidence="8">The sequence shown here is derived from an EMBL/GenBank/DDBJ whole genome shotgun (WGS) entry which is preliminary data.</text>
</comment>
<feature type="transmembrane region" description="Helical" evidence="7">
    <location>
        <begin position="110"/>
        <end position="127"/>
    </location>
</feature>
<evidence type="ECO:0000256" key="1">
    <source>
        <dbReference type="ARBA" id="ARBA00004651"/>
    </source>
</evidence>
<accession>A0A8J7WIV8</accession>
<keyword evidence="3 7" id="KW-0812">Transmembrane</keyword>
<dbReference type="Pfam" id="PF07690">
    <property type="entry name" value="MFS_1"/>
    <property type="match status" value="1"/>
</dbReference>
<feature type="region of interest" description="Disordered" evidence="6">
    <location>
        <begin position="1"/>
        <end position="20"/>
    </location>
</feature>
<gene>
    <name evidence="8" type="ORF">KGA66_03680</name>
</gene>
<feature type="transmembrane region" description="Helical" evidence="7">
    <location>
        <begin position="133"/>
        <end position="154"/>
    </location>
</feature>
<dbReference type="GO" id="GO:0005886">
    <property type="term" value="C:plasma membrane"/>
    <property type="evidence" value="ECO:0007669"/>
    <property type="project" value="UniProtKB-SubCell"/>
</dbReference>
<keyword evidence="5 7" id="KW-0472">Membrane</keyword>
<keyword evidence="4 7" id="KW-1133">Transmembrane helix</keyword>
<protein>
    <submittedName>
        <fullName evidence="8">MFS transporter</fullName>
    </submittedName>
</protein>
<reference evidence="8" key="1">
    <citation type="submission" date="2021-04" db="EMBL/GenBank/DDBJ databases">
        <title>Genome based classification of Actinospica acidithermotolerans sp. nov., an actinobacterium isolated from an Indonesian hot spring.</title>
        <authorList>
            <person name="Kusuma A.B."/>
            <person name="Putra K.E."/>
            <person name="Nafisah S."/>
            <person name="Loh J."/>
            <person name="Nouioui I."/>
            <person name="Goodfellow M."/>
        </authorList>
    </citation>
    <scope>NUCLEOTIDE SEQUENCE</scope>
    <source>
        <strain evidence="8">DSM 45618</strain>
    </source>
</reference>
<dbReference type="EMBL" id="JAGSXH010000007">
    <property type="protein sequence ID" value="MBS2962133.1"/>
    <property type="molecule type" value="Genomic_DNA"/>
</dbReference>
<dbReference type="InterPro" id="IPR011701">
    <property type="entry name" value="MFS"/>
</dbReference>
<dbReference type="SUPFAM" id="SSF103473">
    <property type="entry name" value="MFS general substrate transporter"/>
    <property type="match status" value="1"/>
</dbReference>
<evidence type="ECO:0000313" key="8">
    <source>
        <dbReference type="EMBL" id="MBS2962133.1"/>
    </source>
</evidence>
<dbReference type="Proteomes" id="UP000677913">
    <property type="component" value="Unassembled WGS sequence"/>
</dbReference>
<dbReference type="CDD" id="cd06173">
    <property type="entry name" value="MFS_MefA_like"/>
    <property type="match status" value="1"/>
</dbReference>
<sequence length="467" mass="48564">MALTAPPDGSGDSSSSTRTGTLPRVLRTLLTGPHLHSFRLLFATRIVGQLSDGTFQVALASYVIFSPEKQATAGQVAEAFAVLLLPFTVVGPFAGVFLDRWPRRQVLVRANLLRAALVVVVAVLVALHVPNVVFYIGALGVLSANRFILAGLSASLPHTVPSRHLVAANSALPTAGTLAATAGGAVSLIVHALLGSGDNATIGELACVAALYTAAAMCAVGIARTALGPDQQPEESTWSAVRTVAVGVAQGARHLAARPVAGRALLAVTVSRFCYGVVTIMTLLLYRNYFNNPDQPASGLAGFALAVGLSGAGFGLSALITPLATRRLRLETWITVCLLAAAVTELCFGLPFRPVPLLAGALLLGLASQGQKICTDTLAQRSVDDEYRGRVFVFYDMVFNGAFVLAAAFSAAALPANGKSYVVVTIVAACYALVGLWYGLGATLAAFRVPRRRPDAPVEPPTTPAVR</sequence>
<evidence type="ECO:0000256" key="5">
    <source>
        <dbReference type="ARBA" id="ARBA00023136"/>
    </source>
</evidence>
<feature type="transmembrane region" description="Helical" evidence="7">
    <location>
        <begin position="298"/>
        <end position="320"/>
    </location>
</feature>
<evidence type="ECO:0000256" key="3">
    <source>
        <dbReference type="ARBA" id="ARBA00022692"/>
    </source>
</evidence>
<feature type="transmembrane region" description="Helical" evidence="7">
    <location>
        <begin position="79"/>
        <end position="98"/>
    </location>
</feature>
<name>A0A8J7WIV8_9ACTN</name>
<evidence type="ECO:0000256" key="7">
    <source>
        <dbReference type="SAM" id="Phobius"/>
    </source>
</evidence>
<keyword evidence="9" id="KW-1185">Reference proteome</keyword>
<feature type="transmembrane region" description="Helical" evidence="7">
    <location>
        <begin position="200"/>
        <end position="223"/>
    </location>
</feature>
<dbReference type="InterPro" id="IPR036259">
    <property type="entry name" value="MFS_trans_sf"/>
</dbReference>
<proteinExistence type="predicted"/>
<feature type="transmembrane region" description="Helical" evidence="7">
    <location>
        <begin position="264"/>
        <end position="286"/>
    </location>
</feature>